<proteinExistence type="inferred from homology"/>
<dbReference type="PANTHER" id="PTHR48438">
    <property type="entry name" value="ALPHA-(1,3)-FUCOSYLTRANSFERASE C-RELATED"/>
    <property type="match status" value="1"/>
</dbReference>
<dbReference type="InterPro" id="IPR031481">
    <property type="entry name" value="Glyco_tran_10_N"/>
</dbReference>
<evidence type="ECO:0000256" key="6">
    <source>
        <dbReference type="ARBA" id="ARBA00022692"/>
    </source>
</evidence>
<feature type="domain" description="Fucosyltransferase N-terminal" evidence="14">
    <location>
        <begin position="106"/>
        <end position="191"/>
    </location>
</feature>
<evidence type="ECO:0000256" key="3">
    <source>
        <dbReference type="ARBA" id="ARBA00008919"/>
    </source>
</evidence>
<sequence>MKEKRLLYVLVLIVSVIGLSNIYVMLGLLGCKPTYYSGEPRHTTDTRMKVDINMRDLTVKKTETPAQGETAILREKVFNTFKNDSRSSKLIYVHGRHLLKQGDDIFHKLHCPIRSCSVTTQVDQGPGADLVLLGFFSVVPKNPPFPRKSRDQIWAIQILEAPSHEPYFDNYNGLVNWTMTYRSDSTIQFPYFKFKYYAEPEMRQKVPNFAAGKSKKVAWLTSNLNAKFRNKYFKELSKYIQTDRIGRKSVIECPYEDMYDCLDKLKRNYKFYFAAENLFCNEYMTEKVGRNSYKYEMIPILLGARKEDYEKRLPPNSYIFAEDFKSPEHLAEYLHKLDKNDTMYNEYFNYRKTIFVEEEFSPPWCEICRRLHEEDAKPFWYDDIKGWWRKDACRSAPYHLLGKS</sequence>
<dbReference type="InterPro" id="IPR038577">
    <property type="entry name" value="GT10-like_C_sf"/>
</dbReference>
<dbReference type="Pfam" id="PF00852">
    <property type="entry name" value="Glyco_transf_10"/>
    <property type="match status" value="1"/>
</dbReference>
<protein>
    <recommendedName>
        <fullName evidence="12">Fucosyltransferase</fullName>
        <ecNumber evidence="12">2.4.1.-</ecNumber>
    </recommendedName>
</protein>
<dbReference type="SUPFAM" id="SSF53756">
    <property type="entry name" value="UDP-Glycosyltransferase/glycogen phosphorylase"/>
    <property type="match status" value="1"/>
</dbReference>
<organism evidence="15 16">
    <name type="scientific">Pinctada imbricata</name>
    <name type="common">Atlantic pearl-oyster</name>
    <name type="synonym">Pinctada martensii</name>
    <dbReference type="NCBI Taxonomy" id="66713"/>
    <lineage>
        <taxon>Eukaryota</taxon>
        <taxon>Metazoa</taxon>
        <taxon>Spiralia</taxon>
        <taxon>Lophotrochozoa</taxon>
        <taxon>Mollusca</taxon>
        <taxon>Bivalvia</taxon>
        <taxon>Autobranchia</taxon>
        <taxon>Pteriomorphia</taxon>
        <taxon>Pterioida</taxon>
        <taxon>Pterioidea</taxon>
        <taxon>Pteriidae</taxon>
        <taxon>Pinctada</taxon>
    </lineage>
</organism>
<keyword evidence="10 12" id="KW-0472">Membrane</keyword>
<name>A0AA89BZU0_PINIB</name>
<dbReference type="Proteomes" id="UP001186944">
    <property type="component" value="Unassembled WGS sequence"/>
</dbReference>
<comment type="pathway">
    <text evidence="2">Protein modification; protein glycosylation.</text>
</comment>
<gene>
    <name evidence="15" type="ORF">FSP39_013528</name>
</gene>
<dbReference type="GO" id="GO:0008417">
    <property type="term" value="F:fucosyltransferase activity"/>
    <property type="evidence" value="ECO:0007669"/>
    <property type="project" value="InterPro"/>
</dbReference>
<evidence type="ECO:0000313" key="16">
    <source>
        <dbReference type="Proteomes" id="UP001186944"/>
    </source>
</evidence>
<keyword evidence="5 12" id="KW-0808">Transferase</keyword>
<dbReference type="InterPro" id="IPR055270">
    <property type="entry name" value="Glyco_tran_10_C"/>
</dbReference>
<evidence type="ECO:0000256" key="7">
    <source>
        <dbReference type="ARBA" id="ARBA00022968"/>
    </source>
</evidence>
<keyword evidence="6 12" id="KW-0812">Transmembrane</keyword>
<dbReference type="FunFam" id="3.40.50.11660:FF:000004">
    <property type="entry name" value="Glycoprotein 3-alpha-L-fucosyltransferase A"/>
    <property type="match status" value="1"/>
</dbReference>
<dbReference type="GO" id="GO:0000139">
    <property type="term" value="C:Golgi membrane"/>
    <property type="evidence" value="ECO:0007669"/>
    <property type="project" value="UniProtKB-SubCell"/>
</dbReference>
<dbReference type="AlphaFoldDB" id="A0AA89BZU0"/>
<comment type="subcellular location">
    <subcellularLocation>
        <location evidence="1">Golgi apparatus membrane</location>
        <topology evidence="1">Single-pass type II membrane protein</topology>
    </subcellularLocation>
    <subcellularLocation>
        <location evidence="12">Golgi apparatus</location>
        <location evidence="12">Golgi stack membrane</location>
        <topology evidence="12">Single-pass type II membrane protein</topology>
    </subcellularLocation>
</comment>
<evidence type="ECO:0000256" key="2">
    <source>
        <dbReference type="ARBA" id="ARBA00004922"/>
    </source>
</evidence>
<comment type="caution">
    <text evidence="15">The sequence shown here is derived from an EMBL/GenBank/DDBJ whole genome shotgun (WGS) entry which is preliminary data.</text>
</comment>
<keyword evidence="9 12" id="KW-0333">Golgi apparatus</keyword>
<dbReference type="PROSITE" id="PS51257">
    <property type="entry name" value="PROKAR_LIPOPROTEIN"/>
    <property type="match status" value="1"/>
</dbReference>
<evidence type="ECO:0000256" key="9">
    <source>
        <dbReference type="ARBA" id="ARBA00023034"/>
    </source>
</evidence>
<evidence type="ECO:0000259" key="13">
    <source>
        <dbReference type="Pfam" id="PF00852"/>
    </source>
</evidence>
<dbReference type="EMBL" id="VSWD01000005">
    <property type="protein sequence ID" value="KAK3102735.1"/>
    <property type="molecule type" value="Genomic_DNA"/>
</dbReference>
<evidence type="ECO:0000313" key="15">
    <source>
        <dbReference type="EMBL" id="KAK3102735.1"/>
    </source>
</evidence>
<feature type="domain" description="Fucosyltransferase C-terminal" evidence="13">
    <location>
        <begin position="212"/>
        <end position="387"/>
    </location>
</feature>
<evidence type="ECO:0000256" key="11">
    <source>
        <dbReference type="ARBA" id="ARBA00023180"/>
    </source>
</evidence>
<dbReference type="Pfam" id="PF17039">
    <property type="entry name" value="Glyco_tran_10_N"/>
    <property type="match status" value="1"/>
</dbReference>
<keyword evidence="8 12" id="KW-1133">Transmembrane helix</keyword>
<dbReference type="GO" id="GO:0032580">
    <property type="term" value="C:Golgi cisterna membrane"/>
    <property type="evidence" value="ECO:0007669"/>
    <property type="project" value="UniProtKB-SubCell"/>
</dbReference>
<keyword evidence="7" id="KW-0735">Signal-anchor</keyword>
<keyword evidence="11" id="KW-0325">Glycoprotein</keyword>
<evidence type="ECO:0000256" key="4">
    <source>
        <dbReference type="ARBA" id="ARBA00022676"/>
    </source>
</evidence>
<comment type="similarity">
    <text evidence="3 12">Belongs to the glycosyltransferase 10 family.</text>
</comment>
<dbReference type="PANTHER" id="PTHR48438:SF1">
    <property type="entry name" value="ALPHA-(1,3)-FUCOSYLTRANSFERASE C-RELATED"/>
    <property type="match status" value="1"/>
</dbReference>
<keyword evidence="16" id="KW-1185">Reference proteome</keyword>
<evidence type="ECO:0000256" key="12">
    <source>
        <dbReference type="RuleBase" id="RU003832"/>
    </source>
</evidence>
<dbReference type="InterPro" id="IPR001503">
    <property type="entry name" value="Glyco_trans_10"/>
</dbReference>
<reference evidence="15" key="1">
    <citation type="submission" date="2019-08" db="EMBL/GenBank/DDBJ databases">
        <title>The improved chromosome-level genome for the pearl oyster Pinctada fucata martensii using PacBio sequencing and Hi-C.</title>
        <authorList>
            <person name="Zheng Z."/>
        </authorList>
    </citation>
    <scope>NUCLEOTIDE SEQUENCE</scope>
    <source>
        <strain evidence="15">ZZ-2019</strain>
        <tissue evidence="15">Adductor muscle</tissue>
    </source>
</reference>
<dbReference type="Gene3D" id="3.40.50.11660">
    <property type="entry name" value="Glycosyl transferase family 10, C-terminal domain"/>
    <property type="match status" value="1"/>
</dbReference>
<evidence type="ECO:0000256" key="1">
    <source>
        <dbReference type="ARBA" id="ARBA00004323"/>
    </source>
</evidence>
<evidence type="ECO:0000256" key="10">
    <source>
        <dbReference type="ARBA" id="ARBA00023136"/>
    </source>
</evidence>
<feature type="transmembrane region" description="Helical" evidence="12">
    <location>
        <begin position="7"/>
        <end position="29"/>
    </location>
</feature>
<evidence type="ECO:0000256" key="5">
    <source>
        <dbReference type="ARBA" id="ARBA00022679"/>
    </source>
</evidence>
<keyword evidence="4 12" id="KW-0328">Glycosyltransferase</keyword>
<evidence type="ECO:0000259" key="14">
    <source>
        <dbReference type="Pfam" id="PF17039"/>
    </source>
</evidence>
<dbReference type="EC" id="2.4.1.-" evidence="12"/>
<accession>A0AA89BZU0</accession>
<evidence type="ECO:0000256" key="8">
    <source>
        <dbReference type="ARBA" id="ARBA00022989"/>
    </source>
</evidence>